<comment type="subcellular location">
    <subcellularLocation>
        <location evidence="1">Nucleus</location>
    </subcellularLocation>
</comment>
<evidence type="ECO:0000259" key="5">
    <source>
        <dbReference type="Pfam" id="PF25772"/>
    </source>
</evidence>
<organism evidence="6 7">
    <name type="scientific">Babjeviella inositovora NRRL Y-12698</name>
    <dbReference type="NCBI Taxonomy" id="984486"/>
    <lineage>
        <taxon>Eukaryota</taxon>
        <taxon>Fungi</taxon>
        <taxon>Dikarya</taxon>
        <taxon>Ascomycota</taxon>
        <taxon>Saccharomycotina</taxon>
        <taxon>Pichiomycetes</taxon>
        <taxon>Serinales incertae sedis</taxon>
        <taxon>Babjeviella</taxon>
    </lineage>
</organism>
<evidence type="ECO:0000313" key="7">
    <source>
        <dbReference type="Proteomes" id="UP000094336"/>
    </source>
</evidence>
<feature type="region of interest" description="Disordered" evidence="3">
    <location>
        <begin position="990"/>
        <end position="1028"/>
    </location>
</feature>
<feature type="region of interest" description="Disordered" evidence="3">
    <location>
        <begin position="1050"/>
        <end position="1097"/>
    </location>
</feature>
<feature type="domain" description="RRP12 HEAT" evidence="4">
    <location>
        <begin position="266"/>
        <end position="564"/>
    </location>
</feature>
<dbReference type="InterPro" id="IPR016024">
    <property type="entry name" value="ARM-type_fold"/>
</dbReference>
<evidence type="ECO:0000259" key="4">
    <source>
        <dbReference type="Pfam" id="PF08161"/>
    </source>
</evidence>
<gene>
    <name evidence="6" type="ORF">BABINDRAFT_159246</name>
</gene>
<sequence length="1097" mass="121225">MLNIVFEYVPKPLLRQNFAKILAKLGAVITALEVDAPIMRATIGALETLLIAQDLTAWNNHHLSVTPQRGLLGLLELSLDARPKVRKSAQEAVHKVLANPPPGPSLEHLASKLCAEFALTKIVELIQAKQASKKRDNKEINALLIHNLALISAITSSNNWPNKEIEPLCDVLLEISKTPDQYLVSAAFSAFEGLFNSMTSEIDADKFMRVLSIIFDLKPPVNDSHLAASWIAVVAKALAAYSKLDALSCFGKLPEIVQLVAGFLSSEMSDIYVSASQCMIALVTECVPDQLLLLPASNNEVTAEVYEAVDDVISQLSDIFVELLSVKYTHCAKEVMEVLCAILQKLRFRANPDFIKPVAIVGEWRSNEQSFQLKTEADAVIASAISVLGPEVVLSSLPLNLIDPKPNKPGRAWLLPLLRDNIRNARLGFFKGTFIPLIRQFEEKVATLEPNSVHVKIFQTIVDQIWSLLPHFCDLPTDLVASVTDSFLQNLGSLLYANVALRSSICYALKMMVDSNLTYASGALADDILLQQQFPEVVAKANVEYLSTKANNILSVLFNVYSQTVPESRGFISETIDSYLQIIPAADLEATFNKVCGLLKNALDQEATTPTAKGDIALSLTMMDLVVAMAKYVPASCHNALFSIFSSTVSNSDNLMQKRTYRIISNLNETDAGKQSLLQFGAEIQNVLVQAPETVDSARVARLRAIFTMIELLPASDLVFIPAILPKIIFSINDANSKTREVAFETLILMAEKMIAGGVIENSKLPGMEAGTPNTEASLKEFMVMVVAGLAGESVTKKRTITALGLIIYKFKGQINNDTLVDICVMVEDFCLLAESRDIAKAAIGFVKNEVLSLPEEILRSRCKTVLEKLLKASNTHQRAFNSKIKHIIERLIRRFGMEFVERNMPEDDYKLLTNIRKTRERSKRQKEEGENEEKKEKKKFASAYEEALYDSDSDESEAEDAPKGKKGKANQFILESDEPLNLLDRQALAHISSSKPKKFSKREPAAKSKFDKNGKLVFREDGKTDDDPLLNKDSISAYIDAIKSGPVRGQKGKLKFKKSKGDDDFSDDEAPAKPRAKVMGKGGISKPRQQQSRKKF</sequence>
<dbReference type="GO" id="GO:0030688">
    <property type="term" value="C:preribosome, small subunit precursor"/>
    <property type="evidence" value="ECO:0007669"/>
    <property type="project" value="EnsemblFungi"/>
</dbReference>
<feature type="domain" description="RRP12 N-terminal HEAT" evidence="5">
    <location>
        <begin position="1"/>
        <end position="148"/>
    </location>
</feature>
<feature type="region of interest" description="Disordered" evidence="3">
    <location>
        <begin position="920"/>
        <end position="939"/>
    </location>
</feature>
<reference evidence="7" key="1">
    <citation type="submission" date="2016-05" db="EMBL/GenBank/DDBJ databases">
        <title>Comparative genomics of biotechnologically important yeasts.</title>
        <authorList>
            <consortium name="DOE Joint Genome Institute"/>
            <person name="Riley R."/>
            <person name="Haridas S."/>
            <person name="Wolfe K.H."/>
            <person name="Lopes M.R."/>
            <person name="Hittinger C.T."/>
            <person name="Goker M."/>
            <person name="Salamov A."/>
            <person name="Wisecaver J."/>
            <person name="Long T.M."/>
            <person name="Aerts A.L."/>
            <person name="Barry K."/>
            <person name="Choi C."/>
            <person name="Clum A."/>
            <person name="Coughlan A.Y."/>
            <person name="Deshpande S."/>
            <person name="Douglass A.P."/>
            <person name="Hanson S.J."/>
            <person name="Klenk H.-P."/>
            <person name="Labutti K."/>
            <person name="Lapidus A."/>
            <person name="Lindquist E."/>
            <person name="Lipzen A."/>
            <person name="Meier-Kolthoff J.P."/>
            <person name="Ohm R.A."/>
            <person name="Otillar R.P."/>
            <person name="Pangilinan J."/>
            <person name="Peng Y."/>
            <person name="Rokas A."/>
            <person name="Rosa C.A."/>
            <person name="Scheuner C."/>
            <person name="Sibirny A.A."/>
            <person name="Slot J.C."/>
            <person name="Stielow J.B."/>
            <person name="Sun H."/>
            <person name="Kurtzman C.P."/>
            <person name="Blackwell M."/>
            <person name="Grigoriev I.V."/>
            <person name="Jeffries T.W."/>
        </authorList>
    </citation>
    <scope>NUCLEOTIDE SEQUENCE [LARGE SCALE GENOMIC DNA]</scope>
    <source>
        <strain evidence="7">NRRL Y-12698</strain>
    </source>
</reference>
<dbReference type="GeneID" id="30145402"/>
<proteinExistence type="predicted"/>
<dbReference type="Pfam" id="PF08161">
    <property type="entry name" value="RRP12_HEAT"/>
    <property type="match status" value="1"/>
</dbReference>
<dbReference type="STRING" id="984486.A0A1E3QYL8"/>
<protein>
    <submittedName>
        <fullName evidence="6">Uncharacterized protein</fullName>
    </submittedName>
</protein>
<dbReference type="RefSeq" id="XP_018988054.1">
    <property type="nucleotide sequence ID" value="XM_019127549.1"/>
</dbReference>
<keyword evidence="7" id="KW-1185">Reference proteome</keyword>
<keyword evidence="2" id="KW-0539">Nucleus</keyword>
<dbReference type="PANTHER" id="PTHR48287:SF1">
    <property type="entry name" value="ARM REPEAT SUPERFAMILY PROTEIN"/>
    <property type="match status" value="1"/>
</dbReference>
<accession>A0A1E3QYL8</accession>
<dbReference type="OrthoDB" id="2192888at2759"/>
<feature type="region of interest" description="Disordered" evidence="3">
    <location>
        <begin position="948"/>
        <end position="968"/>
    </location>
</feature>
<feature type="compositionally biased region" description="Basic and acidic residues" evidence="3">
    <location>
        <begin position="926"/>
        <end position="936"/>
    </location>
</feature>
<dbReference type="InterPro" id="IPR052087">
    <property type="entry name" value="RRP12"/>
</dbReference>
<evidence type="ECO:0000256" key="1">
    <source>
        <dbReference type="ARBA" id="ARBA00004123"/>
    </source>
</evidence>
<dbReference type="AlphaFoldDB" id="A0A1E3QYL8"/>
<dbReference type="InterPro" id="IPR012978">
    <property type="entry name" value="HEAT_RRP12"/>
</dbReference>
<dbReference type="SUPFAM" id="SSF48371">
    <property type="entry name" value="ARM repeat"/>
    <property type="match status" value="1"/>
</dbReference>
<evidence type="ECO:0000256" key="3">
    <source>
        <dbReference type="SAM" id="MobiDB-lite"/>
    </source>
</evidence>
<evidence type="ECO:0000313" key="6">
    <source>
        <dbReference type="EMBL" id="ODQ82726.1"/>
    </source>
</evidence>
<dbReference type="Pfam" id="PF25772">
    <property type="entry name" value="HEAT_RRP12_N"/>
    <property type="match status" value="1"/>
</dbReference>
<evidence type="ECO:0000256" key="2">
    <source>
        <dbReference type="ARBA" id="ARBA00023242"/>
    </source>
</evidence>
<dbReference type="PANTHER" id="PTHR48287">
    <property type="entry name" value="ARM REPEAT SUPERFAMILY PROTEIN"/>
    <property type="match status" value="1"/>
</dbReference>
<dbReference type="GO" id="GO:0000462">
    <property type="term" value="P:maturation of SSU-rRNA from tricistronic rRNA transcript (SSU-rRNA, 5.8S rRNA, LSU-rRNA)"/>
    <property type="evidence" value="ECO:0007669"/>
    <property type="project" value="EnsemblFungi"/>
</dbReference>
<feature type="compositionally biased region" description="Acidic residues" evidence="3">
    <location>
        <begin position="948"/>
        <end position="960"/>
    </location>
</feature>
<name>A0A1E3QYL8_9ASCO</name>
<dbReference type="GO" id="GO:0005634">
    <property type="term" value="C:nucleus"/>
    <property type="evidence" value="ECO:0007669"/>
    <property type="project" value="UniProtKB-SubCell"/>
</dbReference>
<dbReference type="InterPro" id="IPR057860">
    <property type="entry name" value="HEAT_RRP12_N"/>
</dbReference>
<feature type="compositionally biased region" description="Basic and acidic residues" evidence="3">
    <location>
        <begin position="1002"/>
        <end position="1028"/>
    </location>
</feature>
<dbReference type="EMBL" id="KV454426">
    <property type="protein sequence ID" value="ODQ82726.1"/>
    <property type="molecule type" value="Genomic_DNA"/>
</dbReference>
<dbReference type="Proteomes" id="UP000094336">
    <property type="component" value="Unassembled WGS sequence"/>
</dbReference>